<evidence type="ECO:0000256" key="3">
    <source>
        <dbReference type="ARBA" id="ARBA00022777"/>
    </source>
</evidence>
<dbReference type="Gene3D" id="1.10.287.130">
    <property type="match status" value="1"/>
</dbReference>
<dbReference type="InterPro" id="IPR039506">
    <property type="entry name" value="SPOB_a"/>
</dbReference>
<keyword evidence="6" id="KW-1185">Reference proteome</keyword>
<dbReference type="Pfam" id="PF14689">
    <property type="entry name" value="SPOB_a"/>
    <property type="match status" value="1"/>
</dbReference>
<evidence type="ECO:0000256" key="2">
    <source>
        <dbReference type="ARBA" id="ARBA00022679"/>
    </source>
</evidence>
<organism evidence="5 6">
    <name type="scientific">Vulcanibacillus modesticaldus</name>
    <dbReference type="NCBI Taxonomy" id="337097"/>
    <lineage>
        <taxon>Bacteria</taxon>
        <taxon>Bacillati</taxon>
        <taxon>Bacillota</taxon>
        <taxon>Bacilli</taxon>
        <taxon>Bacillales</taxon>
        <taxon>Bacillaceae</taxon>
        <taxon>Vulcanibacillus</taxon>
    </lineage>
</organism>
<dbReference type="Proteomes" id="UP000243739">
    <property type="component" value="Unassembled WGS sequence"/>
</dbReference>
<evidence type="ECO:0000313" key="5">
    <source>
        <dbReference type="EMBL" id="OEF98033.1"/>
    </source>
</evidence>
<evidence type="ECO:0000313" key="6">
    <source>
        <dbReference type="Proteomes" id="UP000243739"/>
    </source>
</evidence>
<dbReference type="InterPro" id="IPR037100">
    <property type="entry name" value="Spo0B_C_sf"/>
</dbReference>
<evidence type="ECO:0000256" key="1">
    <source>
        <dbReference type="ARBA" id="ARBA00022553"/>
    </source>
</evidence>
<dbReference type="EMBL" id="MIJF01000056">
    <property type="protein sequence ID" value="OEF98033.1"/>
    <property type="molecule type" value="Genomic_DNA"/>
</dbReference>
<dbReference type="SUPFAM" id="SSF55890">
    <property type="entry name" value="Sporulation response regulatory protein Spo0B"/>
    <property type="match status" value="1"/>
</dbReference>
<dbReference type="Gene3D" id="3.30.565.30">
    <property type="entry name" value="Sporulation initiation phosphotransferase B (SpoOB), C-terminal domain"/>
    <property type="match status" value="1"/>
</dbReference>
<dbReference type="InterPro" id="IPR016120">
    <property type="entry name" value="Sig_transdc_His_kin_SpoOB"/>
</dbReference>
<comment type="caution">
    <text evidence="5">The sequence shown here is derived from an EMBL/GenBank/DDBJ whole genome shotgun (WGS) entry which is preliminary data.</text>
</comment>
<dbReference type="RefSeq" id="WP_069657333.1">
    <property type="nucleotide sequence ID" value="NZ_MIJF01000056.1"/>
</dbReference>
<accession>A0A1D2YSP0</accession>
<keyword evidence="1" id="KW-0597">Phosphoprotein</keyword>
<dbReference type="STRING" id="337097.BHF71_03155"/>
<gene>
    <name evidence="5" type="ORF">BHF71_03155</name>
</gene>
<keyword evidence="2" id="KW-0808">Transferase</keyword>
<sequence>MKDLFRNQKKWESNDSDDFFDVAKNEELIQVLRKYRHDWLNHLQIIFGYATLKKSEEIISYIKKINHSSRREAIISSFNNVNLAAYLLKLTLDYQELFIELELEESVPSKEKYVDGDLVLVILKKFVDIFNEAVTKNEDQKLYISISGTNNYLIIKLEFEGNTKEISQAIHNLGEEFNNQNGEFFININNDDEFVLELHFLLNQ</sequence>
<feature type="domain" description="SpoOB alpha-helical" evidence="4">
    <location>
        <begin position="25"/>
        <end position="68"/>
    </location>
</feature>
<protein>
    <recommendedName>
        <fullName evidence="4">SpoOB alpha-helical domain-containing protein</fullName>
    </recommendedName>
</protein>
<dbReference type="AlphaFoldDB" id="A0A1D2YSP0"/>
<proteinExistence type="predicted"/>
<keyword evidence="3" id="KW-0418">Kinase</keyword>
<evidence type="ECO:0000259" key="4">
    <source>
        <dbReference type="Pfam" id="PF14689"/>
    </source>
</evidence>
<reference evidence="5 6" key="1">
    <citation type="submission" date="2016-09" db="EMBL/GenBank/DDBJ databases">
        <title>Draft genome sequence for the type strain of Vulcanibacillus modesticaldus BR, a strictly anaerobic, moderately thermophilic, and nitrate-reducing bacterium from deep sea-hydrothermal vents of the Mid-Atlantic Ridge.</title>
        <authorList>
            <person name="Abin C.A."/>
            <person name="Hollibaugh J.T."/>
        </authorList>
    </citation>
    <scope>NUCLEOTIDE SEQUENCE [LARGE SCALE GENOMIC DNA]</scope>
    <source>
        <strain evidence="5 6">BR</strain>
    </source>
</reference>
<dbReference type="GO" id="GO:0000155">
    <property type="term" value="F:phosphorelay sensor kinase activity"/>
    <property type="evidence" value="ECO:0007669"/>
    <property type="project" value="InterPro"/>
</dbReference>
<name>A0A1D2YSP0_9BACI</name>